<reference evidence="1 2" key="1">
    <citation type="submission" date="2022-04" db="EMBL/GenBank/DDBJ databases">
        <title>Positive selection, recombination, and allopatry shape intraspecific diversity of widespread and dominant cyanobacteria.</title>
        <authorList>
            <person name="Wei J."/>
            <person name="Shu W."/>
            <person name="Hu C."/>
        </authorList>
    </citation>
    <scope>NUCLEOTIDE SEQUENCE [LARGE SCALE GENOMIC DNA]</scope>
    <source>
        <strain evidence="1 2">GB2-A5</strain>
    </source>
</reference>
<evidence type="ECO:0000313" key="2">
    <source>
        <dbReference type="Proteomes" id="UP001442494"/>
    </source>
</evidence>
<sequence>MNLLVNVFAFFPKQAKHLAKVLVIGSNKGVRCKILTLYRLGFAEVSE</sequence>
<dbReference type="Proteomes" id="UP001442494">
    <property type="component" value="Unassembled WGS sequence"/>
</dbReference>
<evidence type="ECO:0000313" key="1">
    <source>
        <dbReference type="EMBL" id="MEP0863443.1"/>
    </source>
</evidence>
<proteinExistence type="predicted"/>
<gene>
    <name evidence="1" type="ORF">NDI37_03050</name>
</gene>
<dbReference type="EMBL" id="JAMPKK010000004">
    <property type="protein sequence ID" value="MEP0863443.1"/>
    <property type="molecule type" value="Genomic_DNA"/>
</dbReference>
<name>A0ABV0JJ26_9CYAN</name>
<comment type="caution">
    <text evidence="1">The sequence shown here is derived from an EMBL/GenBank/DDBJ whole genome shotgun (WGS) entry which is preliminary data.</text>
</comment>
<protein>
    <submittedName>
        <fullName evidence="1">Uncharacterized protein</fullName>
    </submittedName>
</protein>
<keyword evidence="2" id="KW-1185">Reference proteome</keyword>
<accession>A0ABV0JJ26</accession>
<organism evidence="1 2">
    <name type="scientific">Funiculus sociatus GB2-A5</name>
    <dbReference type="NCBI Taxonomy" id="2933946"/>
    <lineage>
        <taxon>Bacteria</taxon>
        <taxon>Bacillati</taxon>
        <taxon>Cyanobacteriota</taxon>
        <taxon>Cyanophyceae</taxon>
        <taxon>Coleofasciculales</taxon>
        <taxon>Coleofasciculaceae</taxon>
        <taxon>Funiculus</taxon>
    </lineage>
</organism>